<dbReference type="EMBL" id="KN714669">
    <property type="protein sequence ID" value="KUI53511.1"/>
    <property type="molecule type" value="Genomic_DNA"/>
</dbReference>
<accession>A0A194UPE1</accession>
<dbReference type="AlphaFoldDB" id="A0A194UPE1"/>
<name>A0A194UPE1_CYTMA</name>
<keyword evidence="1" id="KW-1133">Transmembrane helix</keyword>
<sequence>MSSAKFLTLEKNEAIHSSIIIITPIFIIVVIPLVRIIANSDVRLLPAAQSPPSKLLQGLTIYLCFILYPAFLAVKVPRLHFSLADALEASTEAALSGSLRAPMRQGTL</sequence>
<protein>
    <submittedName>
        <fullName evidence="2">Uncharacterized protein</fullName>
    </submittedName>
</protein>
<evidence type="ECO:0000313" key="3">
    <source>
        <dbReference type="Proteomes" id="UP000078576"/>
    </source>
</evidence>
<reference evidence="3" key="1">
    <citation type="submission" date="2014-12" db="EMBL/GenBank/DDBJ databases">
        <title>Genome Sequence of Valsa Canker Pathogens Uncovers a Specific Adaption of Colonization on Woody Bark.</title>
        <authorList>
            <person name="Yin Z."/>
            <person name="Liu H."/>
            <person name="Gao X."/>
            <person name="Li Z."/>
            <person name="Song N."/>
            <person name="Ke X."/>
            <person name="Dai Q."/>
            <person name="Wu Y."/>
            <person name="Sun Y."/>
            <person name="Xu J.-R."/>
            <person name="Kang Z.K."/>
            <person name="Wang L."/>
            <person name="Huang L."/>
        </authorList>
    </citation>
    <scope>NUCLEOTIDE SEQUENCE [LARGE SCALE GENOMIC DNA]</scope>
    <source>
        <strain evidence="3">SXYL134</strain>
    </source>
</reference>
<feature type="transmembrane region" description="Helical" evidence="1">
    <location>
        <begin position="15"/>
        <end position="34"/>
    </location>
</feature>
<evidence type="ECO:0000256" key="1">
    <source>
        <dbReference type="SAM" id="Phobius"/>
    </source>
</evidence>
<keyword evidence="1" id="KW-0472">Membrane</keyword>
<organism evidence="2 3">
    <name type="scientific">Cytospora mali</name>
    <name type="common">Apple Valsa canker fungus</name>
    <name type="synonym">Valsa mali</name>
    <dbReference type="NCBI Taxonomy" id="578113"/>
    <lineage>
        <taxon>Eukaryota</taxon>
        <taxon>Fungi</taxon>
        <taxon>Dikarya</taxon>
        <taxon>Ascomycota</taxon>
        <taxon>Pezizomycotina</taxon>
        <taxon>Sordariomycetes</taxon>
        <taxon>Sordariomycetidae</taxon>
        <taxon>Diaporthales</taxon>
        <taxon>Cytosporaceae</taxon>
        <taxon>Cytospora</taxon>
    </lineage>
</organism>
<gene>
    <name evidence="2" type="ORF">VP1G_10605</name>
</gene>
<feature type="transmembrane region" description="Helical" evidence="1">
    <location>
        <begin position="55"/>
        <end position="74"/>
    </location>
</feature>
<dbReference type="Proteomes" id="UP000078576">
    <property type="component" value="Unassembled WGS sequence"/>
</dbReference>
<proteinExistence type="predicted"/>
<keyword evidence="3" id="KW-1185">Reference proteome</keyword>
<keyword evidence="1" id="KW-0812">Transmembrane</keyword>
<evidence type="ECO:0000313" key="2">
    <source>
        <dbReference type="EMBL" id="KUI53511.1"/>
    </source>
</evidence>